<organism evidence="8 9">
    <name type="scientific">Sphingomonas humi</name>
    <dbReference type="NCBI Taxonomy" id="335630"/>
    <lineage>
        <taxon>Bacteria</taxon>
        <taxon>Pseudomonadati</taxon>
        <taxon>Pseudomonadota</taxon>
        <taxon>Alphaproteobacteria</taxon>
        <taxon>Sphingomonadales</taxon>
        <taxon>Sphingomonadaceae</taxon>
        <taxon>Sphingomonas</taxon>
    </lineage>
</organism>
<feature type="transmembrane region" description="Helical" evidence="6">
    <location>
        <begin position="88"/>
        <end position="107"/>
    </location>
</feature>
<gene>
    <name evidence="8" type="ORF">GCM10022211_12710</name>
</gene>
<reference evidence="9" key="1">
    <citation type="journal article" date="2019" name="Int. J. Syst. Evol. Microbiol.">
        <title>The Global Catalogue of Microorganisms (GCM) 10K type strain sequencing project: providing services to taxonomists for standard genome sequencing and annotation.</title>
        <authorList>
            <consortium name="The Broad Institute Genomics Platform"/>
            <consortium name="The Broad Institute Genome Sequencing Center for Infectious Disease"/>
            <person name="Wu L."/>
            <person name="Ma J."/>
        </authorList>
    </citation>
    <scope>NUCLEOTIDE SEQUENCE [LARGE SCALE GENOMIC DNA]</scope>
    <source>
        <strain evidence="9">JCM 16603</strain>
    </source>
</reference>
<evidence type="ECO:0000256" key="6">
    <source>
        <dbReference type="SAM" id="Phobius"/>
    </source>
</evidence>
<evidence type="ECO:0000256" key="3">
    <source>
        <dbReference type="ARBA" id="ARBA00022692"/>
    </source>
</evidence>
<evidence type="ECO:0000313" key="9">
    <source>
        <dbReference type="Proteomes" id="UP001501310"/>
    </source>
</evidence>
<dbReference type="Pfam" id="PF07690">
    <property type="entry name" value="MFS_1"/>
    <property type="match status" value="1"/>
</dbReference>
<dbReference type="EMBL" id="BAAAZD010000001">
    <property type="protein sequence ID" value="GAA4002761.1"/>
    <property type="molecule type" value="Genomic_DNA"/>
</dbReference>
<feature type="transmembrane region" description="Helical" evidence="6">
    <location>
        <begin position="278"/>
        <end position="299"/>
    </location>
</feature>
<dbReference type="PROSITE" id="PS50850">
    <property type="entry name" value="MFS"/>
    <property type="match status" value="1"/>
</dbReference>
<keyword evidence="3 6" id="KW-0812">Transmembrane</keyword>
<feature type="transmembrane region" description="Helical" evidence="6">
    <location>
        <begin position="59"/>
        <end position="76"/>
    </location>
</feature>
<dbReference type="SUPFAM" id="SSF103473">
    <property type="entry name" value="MFS general substrate transporter"/>
    <property type="match status" value="1"/>
</dbReference>
<sequence length="438" mass="44983">MLSPDPPAATAQRNTLGAWLLLAALFLAYIVSFVDRMIIGLLVDSIKADLKISDTQISLLQGLAFALFFTIAAIPLGRLIDRVHRPRAVSAGIAVWSAMTVACGFATSFGGLFVARMGVGVGEAVLSPAAYSMISDSFDRRRLGLAMGIFGLGSAIGAGLAFMIGGAVVSLVAGADSVTMPLIGEVRPWQFAFIVAGLPGFLISLLFLMIRDPSHAAGGRAPASSVRDVREHLGRNAGFFWSVFLGVAAVNLSVLGTVNWLPAMLVRGGRLALANAGFLSGAMLIAGGLIGMIGFGALMDRLSGGTPASRMRFCGWSVSVAVLAAAAFPLVDSLWLMAALFIAFFSAAAGVVSAAPSVLQQLSPGGMRATIAALYVFIINLVGIGFGPSVTAALGDALFPGGDGIRYAMAIVAPAGYAVGAALFFVAARHAARSTAEL</sequence>
<evidence type="ECO:0000313" key="8">
    <source>
        <dbReference type="EMBL" id="GAA4002761.1"/>
    </source>
</evidence>
<feature type="transmembrane region" description="Helical" evidence="6">
    <location>
        <begin position="407"/>
        <end position="428"/>
    </location>
</feature>
<name>A0ABP7RVI2_9SPHN</name>
<evidence type="ECO:0000256" key="1">
    <source>
        <dbReference type="ARBA" id="ARBA00004141"/>
    </source>
</evidence>
<evidence type="ECO:0000256" key="2">
    <source>
        <dbReference type="ARBA" id="ARBA00022448"/>
    </source>
</evidence>
<feature type="transmembrane region" description="Helical" evidence="6">
    <location>
        <begin position="16"/>
        <end position="39"/>
    </location>
</feature>
<dbReference type="PANTHER" id="PTHR23505">
    <property type="entry name" value="SPINSTER"/>
    <property type="match status" value="1"/>
</dbReference>
<keyword evidence="4 6" id="KW-1133">Transmembrane helix</keyword>
<dbReference type="InterPro" id="IPR011701">
    <property type="entry name" value="MFS"/>
</dbReference>
<dbReference type="RefSeq" id="WP_344709334.1">
    <property type="nucleotide sequence ID" value="NZ_BAAAZD010000001.1"/>
</dbReference>
<feature type="transmembrane region" description="Helical" evidence="6">
    <location>
        <begin position="311"/>
        <end position="328"/>
    </location>
</feature>
<proteinExistence type="predicted"/>
<evidence type="ECO:0000256" key="5">
    <source>
        <dbReference type="ARBA" id="ARBA00023136"/>
    </source>
</evidence>
<comment type="caution">
    <text evidence="8">The sequence shown here is derived from an EMBL/GenBank/DDBJ whole genome shotgun (WGS) entry which is preliminary data.</text>
</comment>
<keyword evidence="5 6" id="KW-0472">Membrane</keyword>
<dbReference type="Gene3D" id="1.20.1250.20">
    <property type="entry name" value="MFS general substrate transporter like domains"/>
    <property type="match status" value="2"/>
</dbReference>
<evidence type="ECO:0000259" key="7">
    <source>
        <dbReference type="PROSITE" id="PS50850"/>
    </source>
</evidence>
<evidence type="ECO:0000256" key="4">
    <source>
        <dbReference type="ARBA" id="ARBA00022989"/>
    </source>
</evidence>
<feature type="transmembrane region" description="Helical" evidence="6">
    <location>
        <begin position="334"/>
        <end position="359"/>
    </location>
</feature>
<comment type="subcellular location">
    <subcellularLocation>
        <location evidence="1">Membrane</location>
        <topology evidence="1">Multi-pass membrane protein</topology>
    </subcellularLocation>
</comment>
<accession>A0ABP7RVI2</accession>
<dbReference type="PANTHER" id="PTHR23505:SF79">
    <property type="entry name" value="PROTEIN SPINSTER"/>
    <property type="match status" value="1"/>
</dbReference>
<feature type="transmembrane region" description="Helical" evidence="6">
    <location>
        <begin position="189"/>
        <end position="210"/>
    </location>
</feature>
<protein>
    <submittedName>
        <fullName evidence="8">MFS transporter</fullName>
    </submittedName>
</protein>
<keyword evidence="9" id="KW-1185">Reference proteome</keyword>
<dbReference type="InterPro" id="IPR020846">
    <property type="entry name" value="MFS_dom"/>
</dbReference>
<feature type="transmembrane region" description="Helical" evidence="6">
    <location>
        <begin position="371"/>
        <end position="395"/>
    </location>
</feature>
<feature type="transmembrane region" description="Helical" evidence="6">
    <location>
        <begin position="237"/>
        <end position="258"/>
    </location>
</feature>
<dbReference type="Proteomes" id="UP001501310">
    <property type="component" value="Unassembled WGS sequence"/>
</dbReference>
<feature type="domain" description="Major facilitator superfamily (MFS) profile" evidence="7">
    <location>
        <begin position="21"/>
        <end position="433"/>
    </location>
</feature>
<keyword evidence="2" id="KW-0813">Transport</keyword>
<dbReference type="InterPro" id="IPR044770">
    <property type="entry name" value="MFS_spinster-like"/>
</dbReference>
<feature type="transmembrane region" description="Helical" evidence="6">
    <location>
        <begin position="143"/>
        <end position="169"/>
    </location>
</feature>
<dbReference type="InterPro" id="IPR036259">
    <property type="entry name" value="MFS_trans_sf"/>
</dbReference>